<evidence type="ECO:0000256" key="1">
    <source>
        <dbReference type="ARBA" id="ARBA00004245"/>
    </source>
</evidence>
<comment type="similarity">
    <text evidence="7 8">Belongs to the TRAFAC class TrmE-Era-EngA-EngB-Septin-like GTPase superfamily. Septin GTPase family.</text>
</comment>
<sequence>MEHKIRYLKTNGYVGFDSLPSKYVRNSVKNGFVFNIMCVGESGIGKTTLMNSLFKTTFESDQDIYYCNHTTLKSDSYDLKENDVRLKLTLCDTVSYGDDMNKQSSLKAITDYLDKQFELYFQQELSLKQQISKFQDTRIHVCLYFICPTGHGLKPLDLICMKKITDKVNIVPIIAKADTVSKNELQKFKQSILRELRNNSVRIYNCPLDEPSVTQLNHELNSLIPFAVIGSTDFVEIDEKFVRARHYPWGTVEIENESHCDFVKLREMLLRINTEDLKEKTHFLHYELYRKTELEKMGLTDLDTENKPVTFRQMFENKRVHLEQELAQSEELLRQKFELKIKTLQETVNRKDDAMMLKFRRIEDELMVIREKLEKERKKLNEEIIDFKKLATQHKKMGSSHNLLFFVGKKK</sequence>
<keyword evidence="4 9" id="KW-0175">Coiled coil</keyword>
<evidence type="ECO:0000256" key="6">
    <source>
        <dbReference type="ARBA" id="ARBA00023212"/>
    </source>
</evidence>
<accession>A0ABD2NDU1</accession>
<dbReference type="InterPro" id="IPR030379">
    <property type="entry name" value="G_SEPTIN_dom"/>
</dbReference>
<feature type="coiled-coil region" evidence="9">
    <location>
        <begin position="312"/>
        <end position="390"/>
    </location>
</feature>
<reference evidence="11 12" key="1">
    <citation type="journal article" date="2021" name="BMC Biol.">
        <title>Horizontally acquired antibacterial genes associated with adaptive radiation of ladybird beetles.</title>
        <authorList>
            <person name="Li H.S."/>
            <person name="Tang X.F."/>
            <person name="Huang Y.H."/>
            <person name="Xu Z.Y."/>
            <person name="Chen M.L."/>
            <person name="Du X.Y."/>
            <person name="Qiu B.Y."/>
            <person name="Chen P.T."/>
            <person name="Zhang W."/>
            <person name="Slipinski A."/>
            <person name="Escalona H.E."/>
            <person name="Waterhouse R.M."/>
            <person name="Zwick A."/>
            <person name="Pang H."/>
        </authorList>
    </citation>
    <scope>NUCLEOTIDE SEQUENCE [LARGE SCALE GENOMIC DNA]</scope>
    <source>
        <strain evidence="11">SYSU2018</strain>
    </source>
</reference>
<dbReference type="GO" id="GO:0005856">
    <property type="term" value="C:cytoskeleton"/>
    <property type="evidence" value="ECO:0007669"/>
    <property type="project" value="UniProtKB-SubCell"/>
</dbReference>
<name>A0ABD2NDU1_9CUCU</name>
<comment type="subcellular location">
    <subcellularLocation>
        <location evidence="1">Cytoplasm</location>
        <location evidence="1">Cytoskeleton</location>
    </subcellularLocation>
</comment>
<evidence type="ECO:0000313" key="11">
    <source>
        <dbReference type="EMBL" id="KAL3276788.1"/>
    </source>
</evidence>
<evidence type="ECO:0000256" key="4">
    <source>
        <dbReference type="ARBA" id="ARBA00023054"/>
    </source>
</evidence>
<dbReference type="AlphaFoldDB" id="A0ABD2NDU1"/>
<keyword evidence="6" id="KW-0206">Cytoskeleton</keyword>
<evidence type="ECO:0000256" key="5">
    <source>
        <dbReference type="ARBA" id="ARBA00023134"/>
    </source>
</evidence>
<comment type="caution">
    <text evidence="11">The sequence shown here is derived from an EMBL/GenBank/DDBJ whole genome shotgun (WGS) entry which is preliminary data.</text>
</comment>
<evidence type="ECO:0000313" key="12">
    <source>
        <dbReference type="Proteomes" id="UP001516400"/>
    </source>
</evidence>
<evidence type="ECO:0000256" key="2">
    <source>
        <dbReference type="ARBA" id="ARBA00022490"/>
    </source>
</evidence>
<keyword evidence="5 8" id="KW-0342">GTP-binding</keyword>
<dbReference type="InterPro" id="IPR027417">
    <property type="entry name" value="P-loop_NTPase"/>
</dbReference>
<evidence type="ECO:0000256" key="8">
    <source>
        <dbReference type="RuleBase" id="RU004560"/>
    </source>
</evidence>
<keyword evidence="2" id="KW-0963">Cytoplasm</keyword>
<feature type="domain" description="Septin-type G" evidence="10">
    <location>
        <begin position="30"/>
        <end position="296"/>
    </location>
</feature>
<dbReference type="CDD" id="cd01850">
    <property type="entry name" value="CDC_Septin"/>
    <property type="match status" value="1"/>
</dbReference>
<evidence type="ECO:0000256" key="3">
    <source>
        <dbReference type="ARBA" id="ARBA00022741"/>
    </source>
</evidence>
<dbReference type="PROSITE" id="PS51719">
    <property type="entry name" value="G_SEPTIN"/>
    <property type="match status" value="1"/>
</dbReference>
<protein>
    <recommendedName>
        <fullName evidence="7">Septin</fullName>
    </recommendedName>
</protein>
<dbReference type="GO" id="GO:0005525">
    <property type="term" value="F:GTP binding"/>
    <property type="evidence" value="ECO:0007669"/>
    <property type="project" value="UniProtKB-UniRule"/>
</dbReference>
<dbReference type="FunFam" id="3.40.50.300:FF:002048">
    <property type="entry name" value="Septin 6"/>
    <property type="match status" value="1"/>
</dbReference>
<dbReference type="Pfam" id="PF00735">
    <property type="entry name" value="Septin"/>
    <property type="match status" value="1"/>
</dbReference>
<dbReference type="PIRSF" id="PIRSF006698">
    <property type="entry name" value="Septin"/>
    <property type="match status" value="1"/>
</dbReference>
<dbReference type="Proteomes" id="UP001516400">
    <property type="component" value="Unassembled WGS sequence"/>
</dbReference>
<organism evidence="11 12">
    <name type="scientific">Cryptolaemus montrouzieri</name>
    <dbReference type="NCBI Taxonomy" id="559131"/>
    <lineage>
        <taxon>Eukaryota</taxon>
        <taxon>Metazoa</taxon>
        <taxon>Ecdysozoa</taxon>
        <taxon>Arthropoda</taxon>
        <taxon>Hexapoda</taxon>
        <taxon>Insecta</taxon>
        <taxon>Pterygota</taxon>
        <taxon>Neoptera</taxon>
        <taxon>Endopterygota</taxon>
        <taxon>Coleoptera</taxon>
        <taxon>Polyphaga</taxon>
        <taxon>Cucujiformia</taxon>
        <taxon>Coccinelloidea</taxon>
        <taxon>Coccinellidae</taxon>
        <taxon>Scymninae</taxon>
        <taxon>Scymnini</taxon>
        <taxon>Cryptolaemus</taxon>
    </lineage>
</organism>
<keyword evidence="12" id="KW-1185">Reference proteome</keyword>
<gene>
    <name evidence="11" type="ORF">HHI36_012153</name>
</gene>
<dbReference type="InterPro" id="IPR016491">
    <property type="entry name" value="Septin"/>
</dbReference>
<keyword evidence="3 8" id="KW-0547">Nucleotide-binding</keyword>
<dbReference type="SUPFAM" id="SSF52540">
    <property type="entry name" value="P-loop containing nucleoside triphosphate hydrolases"/>
    <property type="match status" value="1"/>
</dbReference>
<dbReference type="Gene3D" id="3.40.50.300">
    <property type="entry name" value="P-loop containing nucleotide triphosphate hydrolases"/>
    <property type="match status" value="1"/>
</dbReference>
<proteinExistence type="inferred from homology"/>
<evidence type="ECO:0000259" key="10">
    <source>
        <dbReference type="PROSITE" id="PS51719"/>
    </source>
</evidence>
<evidence type="ECO:0000256" key="7">
    <source>
        <dbReference type="PIRNR" id="PIRNR006698"/>
    </source>
</evidence>
<dbReference type="PANTHER" id="PTHR18884">
    <property type="entry name" value="SEPTIN"/>
    <property type="match status" value="1"/>
</dbReference>
<dbReference type="EMBL" id="JABFTP020000103">
    <property type="protein sequence ID" value="KAL3276788.1"/>
    <property type="molecule type" value="Genomic_DNA"/>
</dbReference>
<evidence type="ECO:0000256" key="9">
    <source>
        <dbReference type="SAM" id="Coils"/>
    </source>
</evidence>